<evidence type="ECO:0008006" key="3">
    <source>
        <dbReference type="Google" id="ProtNLM"/>
    </source>
</evidence>
<name>A0ABP9PTG9_9PSEU</name>
<keyword evidence="2" id="KW-1185">Reference proteome</keyword>
<sequence length="145" mass="14793">MAVAHTPPGPAASTFLPLTLSAIRAAGEDALASHAISAERAAADSWQALLGDCACAHRWVLPDRLRLLSAAAGEYAAGEWWRPHGARVAEFEQWVAEAIDEGDGEDFAEACAGYDAALARALVAASGRPAGLPSAAGAPSGTMAE</sequence>
<comment type="caution">
    <text evidence="1">The sequence shown here is derived from an EMBL/GenBank/DDBJ whole genome shotgun (WGS) entry which is preliminary data.</text>
</comment>
<dbReference type="Proteomes" id="UP001428817">
    <property type="component" value="Unassembled WGS sequence"/>
</dbReference>
<evidence type="ECO:0000313" key="2">
    <source>
        <dbReference type="Proteomes" id="UP001428817"/>
    </source>
</evidence>
<dbReference type="RefSeq" id="WP_185066572.1">
    <property type="nucleotide sequence ID" value="NZ_BAABJP010000007.1"/>
</dbReference>
<reference evidence="2" key="1">
    <citation type="journal article" date="2019" name="Int. J. Syst. Evol. Microbiol.">
        <title>The Global Catalogue of Microorganisms (GCM) 10K type strain sequencing project: providing services to taxonomists for standard genome sequencing and annotation.</title>
        <authorList>
            <consortium name="The Broad Institute Genomics Platform"/>
            <consortium name="The Broad Institute Genome Sequencing Center for Infectious Disease"/>
            <person name="Wu L."/>
            <person name="Ma J."/>
        </authorList>
    </citation>
    <scope>NUCLEOTIDE SEQUENCE [LARGE SCALE GENOMIC DNA]</scope>
    <source>
        <strain evidence="2">JCM 18303</strain>
    </source>
</reference>
<organism evidence="1 2">
    <name type="scientific">Pseudonocardia eucalypti</name>
    <dbReference type="NCBI Taxonomy" id="648755"/>
    <lineage>
        <taxon>Bacteria</taxon>
        <taxon>Bacillati</taxon>
        <taxon>Actinomycetota</taxon>
        <taxon>Actinomycetes</taxon>
        <taxon>Pseudonocardiales</taxon>
        <taxon>Pseudonocardiaceae</taxon>
        <taxon>Pseudonocardia</taxon>
    </lineage>
</organism>
<dbReference type="EMBL" id="BAABJP010000007">
    <property type="protein sequence ID" value="GAA5151927.1"/>
    <property type="molecule type" value="Genomic_DNA"/>
</dbReference>
<gene>
    <name evidence="1" type="ORF">GCM10023321_19820</name>
</gene>
<accession>A0ABP9PTG9</accession>
<evidence type="ECO:0000313" key="1">
    <source>
        <dbReference type="EMBL" id="GAA5151927.1"/>
    </source>
</evidence>
<proteinExistence type="predicted"/>
<protein>
    <recommendedName>
        <fullName evidence="3">SAV-6107-like HEPN domain-containing protein</fullName>
    </recommendedName>
</protein>